<accession>A0AAV1GZA4</accession>
<dbReference type="AlphaFoldDB" id="A0AAV1GZA4"/>
<evidence type="ECO:0000313" key="2">
    <source>
        <dbReference type="EMBL" id="CAJ1078464.1"/>
    </source>
</evidence>
<sequence length="270" mass="30378">MKKEEVKRANNAGSGGSEAGDEGQIEQVEEDLVPESEDNQHQERAVEVSVPRRAVMDRLSPPTSMQLTVDEEEEDDDEEFIVDVVQACATEREEWIVPIEVNKTTIPFKLDTVNEDLLTPKSAHKVRKVKEEQKAKQKQLYDRTARHLPMLKPGDMVRLRDISTGTWRQEGQVEEEVAPRSFRIQMENGTSLERNRTDLQLQPTGKDTAAQEMVQQDTAESKELTNSGLTAASASLAAATLSKLSTLPTVEKLTRHKRHVQPPKRLIESC</sequence>
<dbReference type="PANTHER" id="PTHR33244:SF3">
    <property type="entry name" value="PEPTIDASE A2 DOMAIN-CONTAINING PROTEIN"/>
    <property type="match status" value="1"/>
</dbReference>
<feature type="region of interest" description="Disordered" evidence="1">
    <location>
        <begin position="187"/>
        <end position="226"/>
    </location>
</feature>
<feature type="compositionally biased region" description="Polar residues" evidence="1">
    <location>
        <begin position="187"/>
        <end position="205"/>
    </location>
</feature>
<protein>
    <submittedName>
        <fullName evidence="2">Uncharacterized protein</fullName>
    </submittedName>
</protein>
<dbReference type="Proteomes" id="UP001178508">
    <property type="component" value="Chromosome 17"/>
</dbReference>
<proteinExistence type="predicted"/>
<dbReference type="EMBL" id="OY660880">
    <property type="protein sequence ID" value="CAJ1078464.1"/>
    <property type="molecule type" value="Genomic_DNA"/>
</dbReference>
<reference evidence="2" key="1">
    <citation type="submission" date="2023-08" db="EMBL/GenBank/DDBJ databases">
        <authorList>
            <person name="Alioto T."/>
            <person name="Alioto T."/>
            <person name="Gomez Garrido J."/>
        </authorList>
    </citation>
    <scope>NUCLEOTIDE SEQUENCE</scope>
</reference>
<evidence type="ECO:0000313" key="3">
    <source>
        <dbReference type="Proteomes" id="UP001178508"/>
    </source>
</evidence>
<dbReference type="PANTHER" id="PTHR33244">
    <property type="entry name" value="INTEGRASE CATALYTIC DOMAIN-CONTAINING PROTEIN-RELATED"/>
    <property type="match status" value="1"/>
</dbReference>
<keyword evidence="3" id="KW-1185">Reference proteome</keyword>
<name>A0AAV1GZA4_XYRNO</name>
<evidence type="ECO:0000256" key="1">
    <source>
        <dbReference type="SAM" id="MobiDB-lite"/>
    </source>
</evidence>
<feature type="compositionally biased region" description="Acidic residues" evidence="1">
    <location>
        <begin position="19"/>
        <end position="37"/>
    </location>
</feature>
<gene>
    <name evidence="2" type="ORF">XNOV1_A010228</name>
</gene>
<feature type="region of interest" description="Disordered" evidence="1">
    <location>
        <begin position="1"/>
        <end position="77"/>
    </location>
</feature>
<organism evidence="2 3">
    <name type="scientific">Xyrichtys novacula</name>
    <name type="common">Pearly razorfish</name>
    <name type="synonym">Hemipteronotus novacula</name>
    <dbReference type="NCBI Taxonomy" id="13765"/>
    <lineage>
        <taxon>Eukaryota</taxon>
        <taxon>Metazoa</taxon>
        <taxon>Chordata</taxon>
        <taxon>Craniata</taxon>
        <taxon>Vertebrata</taxon>
        <taxon>Euteleostomi</taxon>
        <taxon>Actinopterygii</taxon>
        <taxon>Neopterygii</taxon>
        <taxon>Teleostei</taxon>
        <taxon>Neoteleostei</taxon>
        <taxon>Acanthomorphata</taxon>
        <taxon>Eupercaria</taxon>
        <taxon>Labriformes</taxon>
        <taxon>Labridae</taxon>
        <taxon>Xyrichtys</taxon>
    </lineage>
</organism>
<feature type="region of interest" description="Disordered" evidence="1">
    <location>
        <begin position="245"/>
        <end position="270"/>
    </location>
</feature>